<dbReference type="Pfam" id="PF08486">
    <property type="entry name" value="SpoIID"/>
    <property type="match status" value="1"/>
</dbReference>
<keyword evidence="2" id="KW-0812">Transmembrane</keyword>
<accession>A0ABR7EU50</accession>
<keyword evidence="5" id="KW-1185">Reference proteome</keyword>
<proteinExistence type="predicted"/>
<dbReference type="InterPro" id="IPR013693">
    <property type="entry name" value="SpoIID/LytB_N"/>
</dbReference>
<dbReference type="RefSeq" id="WP_186855675.1">
    <property type="nucleotide sequence ID" value="NZ_JACOOY010000006.1"/>
</dbReference>
<evidence type="ECO:0000313" key="4">
    <source>
        <dbReference type="EMBL" id="MBC5664880.1"/>
    </source>
</evidence>
<sequence length="358" mass="39734">MHRYLKKAVCYLAILICVPYFVTVFLNGSGRGGSVEVDETYVRVESSESGDGSGNGADIADGEENGGGSKNRDGSGGRDVDDDSVKNSGSKERNGNNSNLRGSKKIIEMPLEDYGISVMAKEMPGSYKKEAWKAQAVLVRTSICEKMNQDGSDTVLEQSYLTDAQKKQLWGSNKYYSYYNKLKKAWEETDGEILTWKGKPAYAPFCRLTNGSTRDAKESLGEEYPYLKKVTCPKDLENEWQIQTTMEKKLDAKVTALDSAGYVKKVRVGEEIMSGEAFREKYHLASSSFILQKYAGKLRIITCGVGHGYGMSQYTANEMAKKGKTYKEILGYFYKKTKIREVAEIVQGEGGSKNQVGK</sequence>
<feature type="region of interest" description="Disordered" evidence="1">
    <location>
        <begin position="44"/>
        <end position="102"/>
    </location>
</feature>
<feature type="transmembrane region" description="Helical" evidence="2">
    <location>
        <begin position="9"/>
        <end position="26"/>
    </location>
</feature>
<evidence type="ECO:0000259" key="3">
    <source>
        <dbReference type="Pfam" id="PF08486"/>
    </source>
</evidence>
<gene>
    <name evidence="4" type="ORF">H8S07_06265</name>
</gene>
<dbReference type="EMBL" id="JACOOY010000006">
    <property type="protein sequence ID" value="MBC5664880.1"/>
    <property type="molecule type" value="Genomic_DNA"/>
</dbReference>
<protein>
    <submittedName>
        <fullName evidence="4">SpoIID/LytB domain-containing protein</fullName>
    </submittedName>
</protein>
<dbReference type="NCBIfam" id="TIGR02669">
    <property type="entry name" value="SpoIID_LytB"/>
    <property type="match status" value="1"/>
</dbReference>
<keyword evidence="2" id="KW-1133">Transmembrane helix</keyword>
<feature type="domain" description="Sporulation stage II protein D amidase enhancer LytB N-terminal" evidence="3">
    <location>
        <begin position="104"/>
        <end position="196"/>
    </location>
</feature>
<feature type="compositionally biased region" description="Basic and acidic residues" evidence="1">
    <location>
        <begin position="70"/>
        <end position="94"/>
    </location>
</feature>
<comment type="caution">
    <text evidence="4">The sequence shown here is derived from an EMBL/GenBank/DDBJ whole genome shotgun (WGS) entry which is preliminary data.</text>
</comment>
<keyword evidence="2" id="KW-0472">Membrane</keyword>
<evidence type="ECO:0000256" key="1">
    <source>
        <dbReference type="SAM" id="MobiDB-lite"/>
    </source>
</evidence>
<evidence type="ECO:0000256" key="2">
    <source>
        <dbReference type="SAM" id="Phobius"/>
    </source>
</evidence>
<reference evidence="4 5" key="1">
    <citation type="submission" date="2020-08" db="EMBL/GenBank/DDBJ databases">
        <title>Genome public.</title>
        <authorList>
            <person name="Liu C."/>
            <person name="Sun Q."/>
        </authorList>
    </citation>
    <scope>NUCLEOTIDE SEQUENCE [LARGE SCALE GENOMIC DNA]</scope>
    <source>
        <strain evidence="4 5">NSJ-36</strain>
    </source>
</reference>
<name>A0ABR7EU50_9FIRM</name>
<dbReference type="InterPro" id="IPR013486">
    <property type="entry name" value="SpoIID/LytB"/>
</dbReference>
<evidence type="ECO:0000313" key="5">
    <source>
        <dbReference type="Proteomes" id="UP000647235"/>
    </source>
</evidence>
<dbReference type="Proteomes" id="UP000647235">
    <property type="component" value="Unassembled WGS sequence"/>
</dbReference>
<organism evidence="4 5">
    <name type="scientific">Dorea hominis</name>
    <dbReference type="NCBI Taxonomy" id="2763040"/>
    <lineage>
        <taxon>Bacteria</taxon>
        <taxon>Bacillati</taxon>
        <taxon>Bacillota</taxon>
        <taxon>Clostridia</taxon>
        <taxon>Lachnospirales</taxon>
        <taxon>Lachnospiraceae</taxon>
        <taxon>Dorea</taxon>
    </lineage>
</organism>